<name>A0A4D6NDP0_VIGUN</name>
<dbReference type="PANTHER" id="PTHR33018:SF34">
    <property type="entry name" value="OS02G0472350 PROTEIN"/>
    <property type="match status" value="1"/>
</dbReference>
<evidence type="ECO:0000313" key="1">
    <source>
        <dbReference type="EMBL" id="QCE11022.1"/>
    </source>
</evidence>
<protein>
    <submittedName>
        <fullName evidence="1">Uncharacterized protein</fullName>
    </submittedName>
</protein>
<sequence length="263" mass="30131">MSETTTTPSELASKNTIHMLFVAPNTFSHVLVKGLALFEGHWRRDDAGVGAFFEDRLQDVAIEFKLVELFLELSHGMHKSGSFEKGLVTFPCGVGKLVRELEARRGWWCDEDMGLLRKLLLIKAKGKKTHVIIDIVTGQASGRNGDLFRSYLGVLAHDRISILTTSFDHMFEVQRNMIWQDIMTTFDIPNVATLKHRCLSAVAEDFRGFKTKLTSRYIYGSKKNEDPRELYTTIDEDTWRQFVESRTSEGWKDYKINLDQMDG</sequence>
<gene>
    <name evidence="1" type="ORF">DEO72_LG10g2255</name>
</gene>
<accession>A0A4D6NDP0</accession>
<proteinExistence type="predicted"/>
<dbReference type="Proteomes" id="UP000501690">
    <property type="component" value="Linkage Group LG10"/>
</dbReference>
<organism evidence="1 2">
    <name type="scientific">Vigna unguiculata</name>
    <name type="common">Cowpea</name>
    <dbReference type="NCBI Taxonomy" id="3917"/>
    <lineage>
        <taxon>Eukaryota</taxon>
        <taxon>Viridiplantae</taxon>
        <taxon>Streptophyta</taxon>
        <taxon>Embryophyta</taxon>
        <taxon>Tracheophyta</taxon>
        <taxon>Spermatophyta</taxon>
        <taxon>Magnoliopsida</taxon>
        <taxon>eudicotyledons</taxon>
        <taxon>Gunneridae</taxon>
        <taxon>Pentapetalae</taxon>
        <taxon>rosids</taxon>
        <taxon>fabids</taxon>
        <taxon>Fabales</taxon>
        <taxon>Fabaceae</taxon>
        <taxon>Papilionoideae</taxon>
        <taxon>50 kb inversion clade</taxon>
        <taxon>NPAAA clade</taxon>
        <taxon>indigoferoid/millettioid clade</taxon>
        <taxon>Phaseoleae</taxon>
        <taxon>Vigna</taxon>
    </lineage>
</organism>
<reference evidence="1 2" key="1">
    <citation type="submission" date="2019-04" db="EMBL/GenBank/DDBJ databases">
        <title>An improved genome assembly and genetic linkage map for asparagus bean, Vigna unguiculata ssp. sesquipedialis.</title>
        <authorList>
            <person name="Xia Q."/>
            <person name="Zhang R."/>
            <person name="Dong Y."/>
        </authorList>
    </citation>
    <scope>NUCLEOTIDE SEQUENCE [LARGE SCALE GENOMIC DNA]</scope>
    <source>
        <tissue evidence="1">Leaf</tissue>
    </source>
</reference>
<dbReference type="EMBL" id="CP039354">
    <property type="protein sequence ID" value="QCE11022.1"/>
    <property type="molecule type" value="Genomic_DNA"/>
</dbReference>
<dbReference type="PANTHER" id="PTHR33018">
    <property type="entry name" value="OS10G0338966 PROTEIN-RELATED"/>
    <property type="match status" value="1"/>
</dbReference>
<evidence type="ECO:0000313" key="2">
    <source>
        <dbReference type="Proteomes" id="UP000501690"/>
    </source>
</evidence>
<dbReference type="AlphaFoldDB" id="A0A4D6NDP0"/>
<keyword evidence="2" id="KW-1185">Reference proteome</keyword>